<proteinExistence type="predicted"/>
<reference evidence="2 3" key="1">
    <citation type="journal article" date="2024" name="BMC Genomics">
        <title>De novo assembly and annotation of Popillia japonica's genome with initial clues to its potential as an invasive pest.</title>
        <authorList>
            <person name="Cucini C."/>
            <person name="Boschi S."/>
            <person name="Funari R."/>
            <person name="Cardaioli E."/>
            <person name="Iannotti N."/>
            <person name="Marturano G."/>
            <person name="Paoli F."/>
            <person name="Bruttini M."/>
            <person name="Carapelli A."/>
            <person name="Frati F."/>
            <person name="Nardi F."/>
        </authorList>
    </citation>
    <scope>NUCLEOTIDE SEQUENCE [LARGE SCALE GENOMIC DNA]</scope>
    <source>
        <strain evidence="2">DMR45628</strain>
    </source>
</reference>
<feature type="compositionally biased region" description="Acidic residues" evidence="1">
    <location>
        <begin position="304"/>
        <end position="322"/>
    </location>
</feature>
<accession>A0AAW1N3B2</accession>
<name>A0AAW1N3B2_POPJA</name>
<dbReference type="SUPFAM" id="SSF54001">
    <property type="entry name" value="Cysteine proteinases"/>
    <property type="match status" value="1"/>
</dbReference>
<evidence type="ECO:0000313" key="3">
    <source>
        <dbReference type="Proteomes" id="UP001458880"/>
    </source>
</evidence>
<dbReference type="PANTHER" id="PTHR40552">
    <property type="entry name" value="AT05186P-RELATED"/>
    <property type="match status" value="1"/>
</dbReference>
<dbReference type="AlphaFoldDB" id="A0AAW1N3B2"/>
<sequence length="690" mass="79359">MLGNVLKHYGAEEKWIPPDQRPKKKRPPKYVKPPELTVKLELSSLQKIWHSFNIIGERAILTGSWSQCHKRYLPKSNGYQAPCNCIVAIAFSKLFDITKWTYHTLDKILDVGDYLYLRTLFMMQINDKKELSLCEVYHTYYIDNIKVTMDIKGKKYSGKLLPDLDDTPPLADILKEFFETQQSGVLIIGGRYFALFMVKKGYYFFDPLDHEKDGSEWKEYRGNGYCLLARVVSTSQLVPLVEENLKCVDNPKFCLVPCTILRKFEINTKFPSCMEDANLELKIPPMKDKLIESKPTESTLIHEDELEIEEIEESDEEQSVELESEKLDDKGDAKPDDTKPEETATQTKRRLDARAPIEKVKAASLTYFQKVKAASLTYFLDIVPNKTGILRASTHQCDPKFTKYLGAQSIANAVAAVGMLRLHKSKYWTSNILDDVLKTGEAIYHDSMKALRGTDDAVLKVTNLCNTFSIYEMTFTPQIQELTIVGKLNSQSSERLDLMPALREFFSENDACIVLGPLTLAVWMENQAYYMFDPNERDNNGLVIVKQVQIGSFLKVYDVLPGVACLTWYTSLKDLVEVYMKNVPKEHRRDTFVICKIQINDYDPLPEPWKNFQPLSKSKWILKGNFSQNNKRYDKETRNTQCTAMATMAIAFTELKPVGEWDSETLDQILDHGDHYYTHTISYLKMKDKP</sequence>
<feature type="region of interest" description="Disordered" evidence="1">
    <location>
        <begin position="301"/>
        <end position="352"/>
    </location>
</feature>
<dbReference type="EMBL" id="JASPKY010000015">
    <property type="protein sequence ID" value="KAK9753101.1"/>
    <property type="molecule type" value="Genomic_DNA"/>
</dbReference>
<dbReference type="Gene3D" id="3.90.70.120">
    <property type="match status" value="3"/>
</dbReference>
<dbReference type="InterPro" id="IPR038765">
    <property type="entry name" value="Papain-like_cys_pep_sf"/>
</dbReference>
<dbReference type="PANTHER" id="PTHR40552:SF6">
    <property type="entry name" value="FI09606P-RELATED"/>
    <property type="match status" value="1"/>
</dbReference>
<evidence type="ECO:0000256" key="1">
    <source>
        <dbReference type="SAM" id="MobiDB-lite"/>
    </source>
</evidence>
<dbReference type="Proteomes" id="UP001458880">
    <property type="component" value="Unassembled WGS sequence"/>
</dbReference>
<protein>
    <submittedName>
        <fullName evidence="2">Uncharacterized protein</fullName>
    </submittedName>
</protein>
<feature type="compositionally biased region" description="Basic and acidic residues" evidence="1">
    <location>
        <begin position="323"/>
        <end position="342"/>
    </location>
</feature>
<organism evidence="2 3">
    <name type="scientific">Popillia japonica</name>
    <name type="common">Japanese beetle</name>
    <dbReference type="NCBI Taxonomy" id="7064"/>
    <lineage>
        <taxon>Eukaryota</taxon>
        <taxon>Metazoa</taxon>
        <taxon>Ecdysozoa</taxon>
        <taxon>Arthropoda</taxon>
        <taxon>Hexapoda</taxon>
        <taxon>Insecta</taxon>
        <taxon>Pterygota</taxon>
        <taxon>Neoptera</taxon>
        <taxon>Endopterygota</taxon>
        <taxon>Coleoptera</taxon>
        <taxon>Polyphaga</taxon>
        <taxon>Scarabaeiformia</taxon>
        <taxon>Scarabaeidae</taxon>
        <taxon>Rutelinae</taxon>
        <taxon>Popillia</taxon>
    </lineage>
</organism>
<keyword evidence="3" id="KW-1185">Reference proteome</keyword>
<gene>
    <name evidence="2" type="ORF">QE152_g3665</name>
</gene>
<comment type="caution">
    <text evidence="2">The sequence shown here is derived from an EMBL/GenBank/DDBJ whole genome shotgun (WGS) entry which is preliminary data.</text>
</comment>
<evidence type="ECO:0000313" key="2">
    <source>
        <dbReference type="EMBL" id="KAK9753101.1"/>
    </source>
</evidence>